<evidence type="ECO:0000313" key="1">
    <source>
        <dbReference type="EMBL" id="MPC40005.1"/>
    </source>
</evidence>
<dbReference type="AlphaFoldDB" id="A0A5B7F2S2"/>
<organism evidence="1 2">
    <name type="scientific">Portunus trituberculatus</name>
    <name type="common">Swimming crab</name>
    <name type="synonym">Neptunus trituberculatus</name>
    <dbReference type="NCBI Taxonomy" id="210409"/>
    <lineage>
        <taxon>Eukaryota</taxon>
        <taxon>Metazoa</taxon>
        <taxon>Ecdysozoa</taxon>
        <taxon>Arthropoda</taxon>
        <taxon>Crustacea</taxon>
        <taxon>Multicrustacea</taxon>
        <taxon>Malacostraca</taxon>
        <taxon>Eumalacostraca</taxon>
        <taxon>Eucarida</taxon>
        <taxon>Decapoda</taxon>
        <taxon>Pleocyemata</taxon>
        <taxon>Brachyura</taxon>
        <taxon>Eubrachyura</taxon>
        <taxon>Portunoidea</taxon>
        <taxon>Portunidae</taxon>
        <taxon>Portuninae</taxon>
        <taxon>Portunus</taxon>
    </lineage>
</organism>
<accession>A0A5B7F2S2</accession>
<sequence length="150" mass="16782">MYRETLQEQQHLTPVLTRPIVLPGTEHLTLQVCFTKDELVCCRLAQQGLVSPAAEPGWGGRPLLPASPGMDVPCCVARQGQLTHELGNRVLSQPFPLTPWPEPHYPRNPGCPNPVPGPARQRQPRVPPQLLSIRKNLLLHSKYFLDMCML</sequence>
<dbReference type="Proteomes" id="UP000324222">
    <property type="component" value="Unassembled WGS sequence"/>
</dbReference>
<evidence type="ECO:0000313" key="2">
    <source>
        <dbReference type="Proteomes" id="UP000324222"/>
    </source>
</evidence>
<keyword evidence="2" id="KW-1185">Reference proteome</keyword>
<name>A0A5B7F2S2_PORTR</name>
<reference evidence="1 2" key="1">
    <citation type="submission" date="2019-05" db="EMBL/GenBank/DDBJ databases">
        <title>Another draft genome of Portunus trituberculatus and its Hox gene families provides insights of decapod evolution.</title>
        <authorList>
            <person name="Jeong J.-H."/>
            <person name="Song I."/>
            <person name="Kim S."/>
            <person name="Choi T."/>
            <person name="Kim D."/>
            <person name="Ryu S."/>
            <person name="Kim W."/>
        </authorList>
    </citation>
    <scope>NUCLEOTIDE SEQUENCE [LARGE SCALE GENOMIC DNA]</scope>
    <source>
        <tissue evidence="1">Muscle</tissue>
    </source>
</reference>
<dbReference type="EMBL" id="VSRR010004542">
    <property type="protein sequence ID" value="MPC40005.1"/>
    <property type="molecule type" value="Genomic_DNA"/>
</dbReference>
<gene>
    <name evidence="1" type="ORF">E2C01_033559</name>
</gene>
<comment type="caution">
    <text evidence="1">The sequence shown here is derived from an EMBL/GenBank/DDBJ whole genome shotgun (WGS) entry which is preliminary data.</text>
</comment>
<protein>
    <submittedName>
        <fullName evidence="1">Uncharacterized protein</fullName>
    </submittedName>
</protein>
<proteinExistence type="predicted"/>